<keyword evidence="5" id="KW-1185">Reference proteome</keyword>
<evidence type="ECO:0000313" key="4">
    <source>
        <dbReference type="EMBL" id="AKU16078.1"/>
    </source>
</evidence>
<keyword evidence="2" id="KW-0732">Signal</keyword>
<organism evidence="4 5">
    <name type="scientific">Luteipulveratus mongoliensis</name>
    <dbReference type="NCBI Taxonomy" id="571913"/>
    <lineage>
        <taxon>Bacteria</taxon>
        <taxon>Bacillati</taxon>
        <taxon>Actinomycetota</taxon>
        <taxon>Actinomycetes</taxon>
        <taxon>Micrococcales</taxon>
        <taxon>Dermacoccaceae</taxon>
        <taxon>Luteipulveratus</taxon>
    </lineage>
</organism>
<dbReference type="InterPro" id="IPR011055">
    <property type="entry name" value="Dup_hybrid_motif"/>
</dbReference>
<evidence type="ECO:0000256" key="2">
    <source>
        <dbReference type="SAM" id="SignalP"/>
    </source>
</evidence>
<dbReference type="Gene3D" id="2.70.70.10">
    <property type="entry name" value="Glucose Permease (Domain IIA)"/>
    <property type="match status" value="1"/>
</dbReference>
<dbReference type="GO" id="GO:0004222">
    <property type="term" value="F:metalloendopeptidase activity"/>
    <property type="evidence" value="ECO:0007669"/>
    <property type="project" value="TreeGrafter"/>
</dbReference>
<evidence type="ECO:0000259" key="3">
    <source>
        <dbReference type="Pfam" id="PF01551"/>
    </source>
</evidence>
<feature type="region of interest" description="Disordered" evidence="1">
    <location>
        <begin position="125"/>
        <end position="156"/>
    </location>
</feature>
<gene>
    <name evidence="4" type="ORF">VV02_09750</name>
</gene>
<reference evidence="4 5" key="1">
    <citation type="submission" date="2015-03" db="EMBL/GenBank/DDBJ databases">
        <title>Luteipulveratus halotolerans sp. nov., a novel actinobacterium (Dermacoccaceae) from Sarawak, Malaysia.</title>
        <authorList>
            <person name="Juboi H."/>
            <person name="Basik A."/>
            <person name="Shamsul S.S."/>
            <person name="Arnold P."/>
            <person name="Schmitt E.K."/>
            <person name="Sanglier J.-J."/>
            <person name="Yeo T."/>
        </authorList>
    </citation>
    <scope>NUCLEOTIDE SEQUENCE [LARGE SCALE GENOMIC DNA]</scope>
    <source>
        <strain evidence="4 5">MN07-A0370</strain>
    </source>
</reference>
<feature type="domain" description="M23ase beta-sheet core" evidence="3">
    <location>
        <begin position="178"/>
        <end position="273"/>
    </location>
</feature>
<sequence length="283" mass="28976">MSPSYQGRHRALPVSPLQSARVALPALAAASLTVAAAGTAFATDSVPEAKTSHQAAGAMDTTQWTRDGAQTASRSSAASRSAVAKARASAAAKAKSRAAAAGRAQTAKDAAARKAALGVISASDSTMSSYNTPEPKVAATAKTDAPTDDAPESSVGGGWVRPLIGGTYTSGYGYRWGRMHLGNDFATPVGTPLRAMNDAQVVAVGFYGGMGLRVQIRFDNGVEAVYAHMSRATVSVGDHLASGERLGFSGNTGNSTGPHLHLEIHINGEPTNPAPWLRAHGLI</sequence>
<protein>
    <recommendedName>
        <fullName evidence="3">M23ase beta-sheet core domain-containing protein</fullName>
    </recommendedName>
</protein>
<dbReference type="InterPro" id="IPR016047">
    <property type="entry name" value="M23ase_b-sheet_dom"/>
</dbReference>
<dbReference type="PATRIC" id="fig|571913.6.peg.1992"/>
<proteinExistence type="predicted"/>
<dbReference type="SUPFAM" id="SSF51261">
    <property type="entry name" value="Duplicated hybrid motif"/>
    <property type="match status" value="1"/>
</dbReference>
<name>A0A0K1JHL1_9MICO</name>
<feature type="compositionally biased region" description="Low complexity" evidence="1">
    <location>
        <begin position="135"/>
        <end position="144"/>
    </location>
</feature>
<dbReference type="PANTHER" id="PTHR21666:SF270">
    <property type="entry name" value="MUREIN HYDROLASE ACTIVATOR ENVC"/>
    <property type="match status" value="1"/>
</dbReference>
<dbReference type="Pfam" id="PF01551">
    <property type="entry name" value="Peptidase_M23"/>
    <property type="match status" value="1"/>
</dbReference>
<dbReference type="PANTHER" id="PTHR21666">
    <property type="entry name" value="PEPTIDASE-RELATED"/>
    <property type="match status" value="1"/>
</dbReference>
<dbReference type="InterPro" id="IPR050570">
    <property type="entry name" value="Cell_wall_metabolism_enzyme"/>
</dbReference>
<dbReference type="EMBL" id="CP011112">
    <property type="protein sequence ID" value="AKU16078.1"/>
    <property type="molecule type" value="Genomic_DNA"/>
</dbReference>
<dbReference type="CDD" id="cd12797">
    <property type="entry name" value="M23_peptidase"/>
    <property type="match status" value="1"/>
</dbReference>
<dbReference type="Proteomes" id="UP000066480">
    <property type="component" value="Chromosome"/>
</dbReference>
<dbReference type="AlphaFoldDB" id="A0A0K1JHL1"/>
<dbReference type="STRING" id="571913.VV02_09750"/>
<accession>A0A0K1JHL1</accession>
<evidence type="ECO:0000256" key="1">
    <source>
        <dbReference type="SAM" id="MobiDB-lite"/>
    </source>
</evidence>
<evidence type="ECO:0000313" key="5">
    <source>
        <dbReference type="Proteomes" id="UP000066480"/>
    </source>
</evidence>
<feature type="region of interest" description="Disordered" evidence="1">
    <location>
        <begin position="52"/>
        <end position="80"/>
    </location>
</feature>
<feature type="signal peptide" evidence="2">
    <location>
        <begin position="1"/>
        <end position="42"/>
    </location>
</feature>
<feature type="chain" id="PRO_5005462003" description="M23ase beta-sheet core domain-containing protein" evidence="2">
    <location>
        <begin position="43"/>
        <end position="283"/>
    </location>
</feature>
<dbReference type="KEGG" id="lmoi:VV02_09750"/>
<feature type="compositionally biased region" description="Polar residues" evidence="1">
    <location>
        <begin position="60"/>
        <end position="71"/>
    </location>
</feature>